<sequence length="198" mass="22000">MQLGQWAVVKLRVAYIQGPGYVAADSVGRQNSLYVEMQNAEENRVTRDSSAHERCTPITGTGHVVKARACIIVNARALRNARSEKEKLMKSRINEAVFDVCGRCREAVQQVACPIRVGGHNKAARQIRDDRRSGSYHPSRDVREVCNQDSVGPTSRERFVLRIAGALMDARQNNQGTEAYSTAKSKAHTYAHIIAMAY</sequence>
<evidence type="ECO:0000313" key="3">
    <source>
        <dbReference type="Proteomes" id="UP000218811"/>
    </source>
</evidence>
<proteinExistence type="predicted"/>
<feature type="region of interest" description="Disordered" evidence="1">
    <location>
        <begin position="122"/>
        <end position="141"/>
    </location>
</feature>
<evidence type="ECO:0000256" key="1">
    <source>
        <dbReference type="SAM" id="MobiDB-lite"/>
    </source>
</evidence>
<organism evidence="2 3">
    <name type="scientific">Wolfiporia cocos (strain MD-104)</name>
    <name type="common">Brown rot fungus</name>
    <dbReference type="NCBI Taxonomy" id="742152"/>
    <lineage>
        <taxon>Eukaryota</taxon>
        <taxon>Fungi</taxon>
        <taxon>Dikarya</taxon>
        <taxon>Basidiomycota</taxon>
        <taxon>Agaricomycotina</taxon>
        <taxon>Agaricomycetes</taxon>
        <taxon>Polyporales</taxon>
        <taxon>Phaeolaceae</taxon>
        <taxon>Wolfiporia</taxon>
    </lineage>
</organism>
<name>A0A2H3JLD9_WOLCO</name>
<feature type="compositionally biased region" description="Basic and acidic residues" evidence="1">
    <location>
        <begin position="126"/>
        <end position="141"/>
    </location>
</feature>
<dbReference type="AlphaFoldDB" id="A0A2H3JLD9"/>
<keyword evidence="3" id="KW-1185">Reference proteome</keyword>
<gene>
    <name evidence="2" type="ORF">WOLCODRAFT_146642</name>
</gene>
<dbReference type="EMBL" id="KB467931">
    <property type="protein sequence ID" value="PCH37454.1"/>
    <property type="molecule type" value="Genomic_DNA"/>
</dbReference>
<evidence type="ECO:0000313" key="2">
    <source>
        <dbReference type="EMBL" id="PCH37454.1"/>
    </source>
</evidence>
<protein>
    <submittedName>
        <fullName evidence="2">Uncharacterized protein</fullName>
    </submittedName>
</protein>
<accession>A0A2H3JLD9</accession>
<reference evidence="2 3" key="1">
    <citation type="journal article" date="2012" name="Science">
        <title>The Paleozoic origin of enzymatic lignin decomposition reconstructed from 31 fungal genomes.</title>
        <authorList>
            <person name="Floudas D."/>
            <person name="Binder M."/>
            <person name="Riley R."/>
            <person name="Barry K."/>
            <person name="Blanchette R.A."/>
            <person name="Henrissat B."/>
            <person name="Martinez A.T."/>
            <person name="Otillar R."/>
            <person name="Spatafora J.W."/>
            <person name="Yadav J.S."/>
            <person name="Aerts A."/>
            <person name="Benoit I."/>
            <person name="Boyd A."/>
            <person name="Carlson A."/>
            <person name="Copeland A."/>
            <person name="Coutinho P.M."/>
            <person name="de Vries R.P."/>
            <person name="Ferreira P."/>
            <person name="Findley K."/>
            <person name="Foster B."/>
            <person name="Gaskell J."/>
            <person name="Glotzer D."/>
            <person name="Gorecki P."/>
            <person name="Heitman J."/>
            <person name="Hesse C."/>
            <person name="Hori C."/>
            <person name="Igarashi K."/>
            <person name="Jurgens J.A."/>
            <person name="Kallen N."/>
            <person name="Kersten P."/>
            <person name="Kohler A."/>
            <person name="Kuees U."/>
            <person name="Kumar T.K.A."/>
            <person name="Kuo A."/>
            <person name="LaButti K."/>
            <person name="Larrondo L.F."/>
            <person name="Lindquist E."/>
            <person name="Ling A."/>
            <person name="Lombard V."/>
            <person name="Lucas S."/>
            <person name="Lundell T."/>
            <person name="Martin R."/>
            <person name="McLaughlin D.J."/>
            <person name="Morgenstern I."/>
            <person name="Morin E."/>
            <person name="Murat C."/>
            <person name="Nagy L.G."/>
            <person name="Nolan M."/>
            <person name="Ohm R.A."/>
            <person name="Patyshakuliyeva A."/>
            <person name="Rokas A."/>
            <person name="Ruiz-Duenas F.J."/>
            <person name="Sabat G."/>
            <person name="Salamov A."/>
            <person name="Samejima M."/>
            <person name="Schmutz J."/>
            <person name="Slot J.C."/>
            <person name="St John F."/>
            <person name="Stenlid J."/>
            <person name="Sun H."/>
            <person name="Sun S."/>
            <person name="Syed K."/>
            <person name="Tsang A."/>
            <person name="Wiebenga A."/>
            <person name="Young D."/>
            <person name="Pisabarro A."/>
            <person name="Eastwood D.C."/>
            <person name="Martin F."/>
            <person name="Cullen D."/>
            <person name="Grigoriev I.V."/>
            <person name="Hibbett D.S."/>
        </authorList>
    </citation>
    <scope>NUCLEOTIDE SEQUENCE [LARGE SCALE GENOMIC DNA]</scope>
    <source>
        <strain evidence="2 3">MD-104</strain>
    </source>
</reference>
<dbReference type="Proteomes" id="UP000218811">
    <property type="component" value="Unassembled WGS sequence"/>
</dbReference>